<feature type="region of interest" description="Disordered" evidence="3">
    <location>
        <begin position="467"/>
        <end position="511"/>
    </location>
</feature>
<keyword evidence="5" id="KW-0732">Signal</keyword>
<dbReference type="Proteomes" id="UP000615446">
    <property type="component" value="Unassembled WGS sequence"/>
</dbReference>
<feature type="compositionally biased region" description="Pro residues" evidence="3">
    <location>
        <begin position="501"/>
        <end position="511"/>
    </location>
</feature>
<feature type="region of interest" description="Disordered" evidence="3">
    <location>
        <begin position="407"/>
        <end position="428"/>
    </location>
</feature>
<dbReference type="AlphaFoldDB" id="A0A2Z6S5E5"/>
<dbReference type="InterPro" id="IPR015915">
    <property type="entry name" value="Kelch-typ_b-propeller"/>
</dbReference>
<keyword evidence="2" id="KW-0677">Repeat</keyword>
<feature type="transmembrane region" description="Helical" evidence="4">
    <location>
        <begin position="378"/>
        <end position="402"/>
    </location>
</feature>
<dbReference type="Gene3D" id="2.120.10.80">
    <property type="entry name" value="Kelch-type beta propeller"/>
    <property type="match status" value="2"/>
</dbReference>
<organism evidence="6 8">
    <name type="scientific">Rhizophagus clarus</name>
    <dbReference type="NCBI Taxonomy" id="94130"/>
    <lineage>
        <taxon>Eukaryota</taxon>
        <taxon>Fungi</taxon>
        <taxon>Fungi incertae sedis</taxon>
        <taxon>Mucoromycota</taxon>
        <taxon>Glomeromycotina</taxon>
        <taxon>Glomeromycetes</taxon>
        <taxon>Glomerales</taxon>
        <taxon>Glomeraceae</taxon>
        <taxon>Rhizophagus</taxon>
    </lineage>
</organism>
<dbReference type="SUPFAM" id="SSF117281">
    <property type="entry name" value="Kelch motif"/>
    <property type="match status" value="1"/>
</dbReference>
<feature type="compositionally biased region" description="Basic and acidic residues" evidence="3">
    <location>
        <begin position="408"/>
        <end position="417"/>
    </location>
</feature>
<evidence type="ECO:0008006" key="9">
    <source>
        <dbReference type="Google" id="ProtNLM"/>
    </source>
</evidence>
<dbReference type="PANTHER" id="PTHR46093:SF18">
    <property type="entry name" value="FIBRONECTIN TYPE-III DOMAIN-CONTAINING PROTEIN"/>
    <property type="match status" value="1"/>
</dbReference>
<accession>A0A2Z6S5E5</accession>
<dbReference type="OrthoDB" id="2363417at2759"/>
<evidence type="ECO:0000256" key="3">
    <source>
        <dbReference type="SAM" id="MobiDB-lite"/>
    </source>
</evidence>
<evidence type="ECO:0000256" key="4">
    <source>
        <dbReference type="SAM" id="Phobius"/>
    </source>
</evidence>
<reference evidence="7" key="2">
    <citation type="submission" date="2019-10" db="EMBL/GenBank/DDBJ databases">
        <title>Conservation and host-specific expression of non-tandemly repeated heterogenous ribosome RNA gene in arbuscular mycorrhizal fungi.</title>
        <authorList>
            <person name="Maeda T."/>
            <person name="Kobayashi Y."/>
            <person name="Nakagawa T."/>
            <person name="Ezawa T."/>
            <person name="Yamaguchi K."/>
            <person name="Bino T."/>
            <person name="Nishimoto Y."/>
            <person name="Shigenobu S."/>
            <person name="Kawaguchi M."/>
        </authorList>
    </citation>
    <scope>NUCLEOTIDE SEQUENCE</scope>
    <source>
        <strain evidence="7">HR1</strain>
    </source>
</reference>
<evidence type="ECO:0000313" key="6">
    <source>
        <dbReference type="EMBL" id="GBC10578.1"/>
    </source>
</evidence>
<evidence type="ECO:0000256" key="2">
    <source>
        <dbReference type="ARBA" id="ARBA00022737"/>
    </source>
</evidence>
<sequence>MGHIILNHNLILILLIHLFLWVTVVNGQFIPGPRAGHTANLVGNKIYFIGGSNFSEYDESEVFYYGGDPVTWINLNSQGVKLPARYGHSANIGGTNQDLIFIIGGETKDTNLVYVFDTKSNKIDIPTRGSSSINRSFMGSASHEGKIYLFGGIGPNDILYNNLNIFDTINLNWEVGGLINAPPPRYKHTATLVNGVIYYIGGKLQIDYESMTNIHQYNIVSDRWFLKIANLAPGNVLDPRAGHSAVLVEGKICICGGTYYNYVPDIPIAMLDTDTLQWSIPQFKNPRRPDVPNLPNLIYHTATLVDKRMLIAFGNDSSTIINGFSGLNNHFYIFDFNSSEWFETTADELANPSANIPKLQFPSTSNSSDAVVSSNSSAIIGLSVGIVLAVLAVVGALMFIYYRRKRNQSREDGHPSDDSSDQITSSQRSTLYANQQYAPSKLTNQHFTPQPNISDNNSLTQSQEYSDFILPIPSDGDRFHNHSSNYYPGSESHSQRSEFPALPPPPPPKTL</sequence>
<feature type="chain" id="PRO_5036060200" description="Galactose oxidase" evidence="5">
    <location>
        <begin position="28"/>
        <end position="511"/>
    </location>
</feature>
<name>A0A2Z6S5E5_9GLOM</name>
<proteinExistence type="predicted"/>
<dbReference type="InterPro" id="IPR011043">
    <property type="entry name" value="Gal_Oxase/kelch_b-propeller"/>
</dbReference>
<dbReference type="PANTHER" id="PTHR46093">
    <property type="entry name" value="ACYL-COA-BINDING DOMAIN-CONTAINING PROTEIN 5"/>
    <property type="match status" value="1"/>
</dbReference>
<protein>
    <recommendedName>
        <fullName evidence="9">Galactose oxidase</fullName>
    </recommendedName>
</protein>
<keyword evidence="4" id="KW-1133">Transmembrane helix</keyword>
<keyword evidence="4" id="KW-0812">Transmembrane</keyword>
<reference evidence="6 8" key="1">
    <citation type="submission" date="2017-11" db="EMBL/GenBank/DDBJ databases">
        <title>The genome of Rhizophagus clarus HR1 reveals common genetic basis of auxotrophy among arbuscular mycorrhizal fungi.</title>
        <authorList>
            <person name="Kobayashi Y."/>
        </authorList>
    </citation>
    <scope>NUCLEOTIDE SEQUENCE [LARGE SCALE GENOMIC DNA]</scope>
    <source>
        <strain evidence="6 8">HR1</strain>
    </source>
</reference>
<comment type="caution">
    <text evidence="6">The sequence shown here is derived from an EMBL/GenBank/DDBJ whole genome shotgun (WGS) entry which is preliminary data.</text>
</comment>
<evidence type="ECO:0000256" key="5">
    <source>
        <dbReference type="SAM" id="SignalP"/>
    </source>
</evidence>
<dbReference type="EMBL" id="BEXD01004397">
    <property type="protein sequence ID" value="GBC10578.1"/>
    <property type="molecule type" value="Genomic_DNA"/>
</dbReference>
<keyword evidence="8" id="KW-1185">Reference proteome</keyword>
<dbReference type="Pfam" id="PF24681">
    <property type="entry name" value="Kelch_KLHDC2_KLHL20_DRC7"/>
    <property type="match status" value="1"/>
</dbReference>
<evidence type="ECO:0000256" key="1">
    <source>
        <dbReference type="ARBA" id="ARBA00022441"/>
    </source>
</evidence>
<keyword evidence="4" id="KW-0472">Membrane</keyword>
<evidence type="ECO:0000313" key="8">
    <source>
        <dbReference type="Proteomes" id="UP000247702"/>
    </source>
</evidence>
<dbReference type="EMBL" id="BLAL01000285">
    <property type="protein sequence ID" value="GES99998.1"/>
    <property type="molecule type" value="Genomic_DNA"/>
</dbReference>
<keyword evidence="1" id="KW-0880">Kelch repeat</keyword>
<feature type="signal peptide" evidence="5">
    <location>
        <begin position="1"/>
        <end position="27"/>
    </location>
</feature>
<gene>
    <name evidence="7" type="ORF">RCL2_002647400</name>
    <name evidence="6" type="ORF">RclHR1_09740003</name>
</gene>
<evidence type="ECO:0000313" key="7">
    <source>
        <dbReference type="EMBL" id="GES99998.1"/>
    </source>
</evidence>
<dbReference type="Proteomes" id="UP000247702">
    <property type="component" value="Unassembled WGS sequence"/>
</dbReference>
<dbReference type="SUPFAM" id="SSF50965">
    <property type="entry name" value="Galactose oxidase, central domain"/>
    <property type="match status" value="1"/>
</dbReference>